<evidence type="ECO:0000313" key="8">
    <source>
        <dbReference type="Proteomes" id="UP000254919"/>
    </source>
</evidence>
<dbReference type="AlphaFoldDB" id="A0A379MZ94"/>
<dbReference type="GO" id="GO:0055085">
    <property type="term" value="P:transmembrane transport"/>
    <property type="evidence" value="ECO:0007669"/>
    <property type="project" value="TreeGrafter"/>
</dbReference>
<comment type="similarity">
    <text evidence="2">Belongs to the autoinducer-2 exporter (AI-2E) (TC 2.A.86) family.</text>
</comment>
<evidence type="ECO:0000313" key="7">
    <source>
        <dbReference type="EMBL" id="SUE39106.1"/>
    </source>
</evidence>
<evidence type="ECO:0000256" key="3">
    <source>
        <dbReference type="ARBA" id="ARBA00022692"/>
    </source>
</evidence>
<evidence type="ECO:0000256" key="2">
    <source>
        <dbReference type="ARBA" id="ARBA00009773"/>
    </source>
</evidence>
<sequence>METGQGFLSRTMSDPVLRVTTGLCAAVLVFASLREAASVFVPATFALFIIAVVWPLQRLLQRRLPQVLALVITLVVALVAVMLLAMLVAWGFSRIGQWVIANATRFQTLYFRQAEWLEGHGVPVAGLMAENFDMRWVVWLAQAATGQLQGFLSFVTVTLVFTILGMLEVEVLHRKLAAMGRRGEGRRLLDACARVASKLQTYMLVRSVMSALTGVTIWAFALLAGLDLPVEWGLIAFALNYIPFLGPLVATVFPTFFAALQFDSWEMPLTVFLGLNTIQFLSGSYVEPRLAGRAVSVSPFIVLFAVFFWSFLWGIAGAFIGIPVTIAALILCDAYDGSRWIANLLSGRDTAG</sequence>
<comment type="subcellular location">
    <subcellularLocation>
        <location evidence="1">Membrane</location>
        <topology evidence="1">Multi-pass membrane protein</topology>
    </subcellularLocation>
</comment>
<feature type="transmembrane region" description="Helical" evidence="6">
    <location>
        <begin position="39"/>
        <end position="56"/>
    </location>
</feature>
<feature type="transmembrane region" description="Helical" evidence="6">
    <location>
        <begin position="269"/>
        <end position="286"/>
    </location>
</feature>
<dbReference type="RefSeq" id="WP_019462281.1">
    <property type="nucleotide sequence ID" value="NZ_AP031462.1"/>
</dbReference>
<evidence type="ECO:0000256" key="5">
    <source>
        <dbReference type="ARBA" id="ARBA00023136"/>
    </source>
</evidence>
<reference evidence="7 8" key="1">
    <citation type="submission" date="2018-06" db="EMBL/GenBank/DDBJ databases">
        <authorList>
            <consortium name="Pathogen Informatics"/>
            <person name="Doyle S."/>
        </authorList>
    </citation>
    <scope>NUCLEOTIDE SEQUENCE [LARGE SCALE GENOMIC DNA]</scope>
    <source>
        <strain evidence="7 8">NCTC13291</strain>
    </source>
</reference>
<dbReference type="GO" id="GO:0016020">
    <property type="term" value="C:membrane"/>
    <property type="evidence" value="ECO:0007669"/>
    <property type="project" value="UniProtKB-SubCell"/>
</dbReference>
<keyword evidence="5 6" id="KW-0472">Membrane</keyword>
<feature type="transmembrane region" description="Helical" evidence="6">
    <location>
        <begin position="298"/>
        <end position="331"/>
    </location>
</feature>
<evidence type="ECO:0000256" key="4">
    <source>
        <dbReference type="ARBA" id="ARBA00022989"/>
    </source>
</evidence>
<name>A0A379MZ94_9PROT</name>
<accession>A0A379MZ94</accession>
<keyword evidence="3 6" id="KW-0812">Transmembrane</keyword>
<proteinExistence type="inferred from homology"/>
<keyword evidence="4 6" id="KW-1133">Transmembrane helix</keyword>
<evidence type="ECO:0000256" key="6">
    <source>
        <dbReference type="SAM" id="Phobius"/>
    </source>
</evidence>
<dbReference type="PANTHER" id="PTHR21716">
    <property type="entry name" value="TRANSMEMBRANE PROTEIN"/>
    <property type="match status" value="1"/>
</dbReference>
<protein>
    <submittedName>
        <fullName evidence="7">Transport of quorum-sensing signal protein</fullName>
    </submittedName>
</protein>
<dbReference type="EMBL" id="UGVN01000001">
    <property type="protein sequence ID" value="SUE39106.1"/>
    <property type="molecule type" value="Genomic_DNA"/>
</dbReference>
<dbReference type="InterPro" id="IPR002549">
    <property type="entry name" value="AI-2E-like"/>
</dbReference>
<feature type="transmembrane region" description="Helical" evidence="6">
    <location>
        <begin position="68"/>
        <end position="92"/>
    </location>
</feature>
<organism evidence="7 8">
    <name type="scientific">Roseomonas mucosa</name>
    <dbReference type="NCBI Taxonomy" id="207340"/>
    <lineage>
        <taxon>Bacteria</taxon>
        <taxon>Pseudomonadati</taxon>
        <taxon>Pseudomonadota</taxon>
        <taxon>Alphaproteobacteria</taxon>
        <taxon>Acetobacterales</taxon>
        <taxon>Roseomonadaceae</taxon>
        <taxon>Roseomonas</taxon>
    </lineage>
</organism>
<feature type="transmembrane region" description="Helical" evidence="6">
    <location>
        <begin position="16"/>
        <end position="33"/>
    </location>
</feature>
<feature type="transmembrane region" description="Helical" evidence="6">
    <location>
        <begin position="204"/>
        <end position="226"/>
    </location>
</feature>
<dbReference type="GeneID" id="99632136"/>
<gene>
    <name evidence="7" type="primary">tqsA</name>
    <name evidence="7" type="ORF">NCTC13291_01082</name>
</gene>
<dbReference type="PANTHER" id="PTHR21716:SF64">
    <property type="entry name" value="AI-2 TRANSPORT PROTEIN TQSA"/>
    <property type="match status" value="1"/>
</dbReference>
<feature type="transmembrane region" description="Helical" evidence="6">
    <location>
        <begin position="232"/>
        <end position="257"/>
    </location>
</feature>
<dbReference type="Pfam" id="PF01594">
    <property type="entry name" value="AI-2E_transport"/>
    <property type="match status" value="1"/>
</dbReference>
<evidence type="ECO:0000256" key="1">
    <source>
        <dbReference type="ARBA" id="ARBA00004141"/>
    </source>
</evidence>
<feature type="transmembrane region" description="Helical" evidence="6">
    <location>
        <begin position="151"/>
        <end position="172"/>
    </location>
</feature>
<dbReference type="Proteomes" id="UP000254919">
    <property type="component" value="Unassembled WGS sequence"/>
</dbReference>